<evidence type="ECO:0000313" key="3">
    <source>
        <dbReference type="Proteomes" id="UP000029548"/>
    </source>
</evidence>
<dbReference type="Pfam" id="PF12728">
    <property type="entry name" value="HTH_17"/>
    <property type="match status" value="1"/>
</dbReference>
<organism evidence="2 3">
    <name type="scientific">Corynebacterium freneyi DNF00450</name>
    <dbReference type="NCBI Taxonomy" id="1287475"/>
    <lineage>
        <taxon>Bacteria</taxon>
        <taxon>Bacillati</taxon>
        <taxon>Actinomycetota</taxon>
        <taxon>Actinomycetes</taxon>
        <taxon>Mycobacteriales</taxon>
        <taxon>Corynebacteriaceae</taxon>
        <taxon>Corynebacterium</taxon>
    </lineage>
</organism>
<dbReference type="AlphaFoldDB" id="A0A095XZ91"/>
<dbReference type="RefSeq" id="WP_035123561.1">
    <property type="nucleotide sequence ID" value="NZ_JRNE01000081.1"/>
</dbReference>
<name>A0A095XZ91_9CORY</name>
<feature type="domain" description="Helix-turn-helix" evidence="1">
    <location>
        <begin position="9"/>
        <end position="51"/>
    </location>
</feature>
<gene>
    <name evidence="2" type="ORF">HMPREF1650_11780</name>
</gene>
<dbReference type="EMBL" id="JRNE01000081">
    <property type="protein sequence ID" value="KGF15156.1"/>
    <property type="molecule type" value="Genomic_DNA"/>
</dbReference>
<dbReference type="InterPro" id="IPR010093">
    <property type="entry name" value="SinI_DNA-bd"/>
</dbReference>
<comment type="caution">
    <text evidence="2">The sequence shown here is derived from an EMBL/GenBank/DDBJ whole genome shotgun (WGS) entry which is preliminary data.</text>
</comment>
<proteinExistence type="predicted"/>
<accession>A0A095XZ91</accession>
<dbReference type="NCBIfam" id="TIGR01764">
    <property type="entry name" value="excise"/>
    <property type="match status" value="1"/>
</dbReference>
<dbReference type="GO" id="GO:0003677">
    <property type="term" value="F:DNA binding"/>
    <property type="evidence" value="ECO:0007669"/>
    <property type="project" value="InterPro"/>
</dbReference>
<reference evidence="2 3" key="1">
    <citation type="submission" date="2014-07" db="EMBL/GenBank/DDBJ databases">
        <authorList>
            <person name="McCorrison J."/>
            <person name="Sanka R."/>
            <person name="Torralba M."/>
            <person name="Gillis M."/>
            <person name="Haft D.H."/>
            <person name="Methe B."/>
            <person name="Sutton G."/>
            <person name="Nelson K.E."/>
        </authorList>
    </citation>
    <scope>NUCLEOTIDE SEQUENCE [LARGE SCALE GENOMIC DNA]</scope>
    <source>
        <strain evidence="2 3">DNF00450</strain>
    </source>
</reference>
<evidence type="ECO:0000259" key="1">
    <source>
        <dbReference type="Pfam" id="PF12728"/>
    </source>
</evidence>
<sequence length="61" mass="6572">MKLYPIPAVMDETGLGRTTVFGLISSGELRSVKVGRRRLVPAAALDEYIANLTGDNTHEVA</sequence>
<dbReference type="Proteomes" id="UP000029548">
    <property type="component" value="Unassembled WGS sequence"/>
</dbReference>
<evidence type="ECO:0000313" key="2">
    <source>
        <dbReference type="EMBL" id="KGF15156.1"/>
    </source>
</evidence>
<dbReference type="InterPro" id="IPR041657">
    <property type="entry name" value="HTH_17"/>
</dbReference>
<protein>
    <recommendedName>
        <fullName evidence="1">Helix-turn-helix domain-containing protein</fullName>
    </recommendedName>
</protein>